<accession>A0A0F9VBY7</accession>
<evidence type="ECO:0000256" key="1">
    <source>
        <dbReference type="SAM" id="Phobius"/>
    </source>
</evidence>
<gene>
    <name evidence="2" type="ORF">LCGC14_0101400</name>
</gene>
<keyword evidence="1" id="KW-0472">Membrane</keyword>
<sequence>MNKELNPLALGYAAAIISALIMLLLGILGNLGMYTGAVEMMQQWHIFFSLSIGGIIAGIIEAAVISFILIYKFGWLYNKLTGKLGKTE</sequence>
<feature type="transmembrane region" description="Helical" evidence="1">
    <location>
        <begin position="12"/>
        <end position="34"/>
    </location>
</feature>
<organism evidence="2">
    <name type="scientific">marine sediment metagenome</name>
    <dbReference type="NCBI Taxonomy" id="412755"/>
    <lineage>
        <taxon>unclassified sequences</taxon>
        <taxon>metagenomes</taxon>
        <taxon>ecological metagenomes</taxon>
    </lineage>
</organism>
<comment type="caution">
    <text evidence="2">The sequence shown here is derived from an EMBL/GenBank/DDBJ whole genome shotgun (WGS) entry which is preliminary data.</text>
</comment>
<dbReference type="AlphaFoldDB" id="A0A0F9VBY7"/>
<dbReference type="EMBL" id="LAZR01000029">
    <property type="protein sequence ID" value="KKO02691.1"/>
    <property type="molecule type" value="Genomic_DNA"/>
</dbReference>
<evidence type="ECO:0000313" key="2">
    <source>
        <dbReference type="EMBL" id="KKO02691.1"/>
    </source>
</evidence>
<keyword evidence="1" id="KW-1133">Transmembrane helix</keyword>
<reference evidence="2" key="1">
    <citation type="journal article" date="2015" name="Nature">
        <title>Complex archaea that bridge the gap between prokaryotes and eukaryotes.</title>
        <authorList>
            <person name="Spang A."/>
            <person name="Saw J.H."/>
            <person name="Jorgensen S.L."/>
            <person name="Zaremba-Niedzwiedzka K."/>
            <person name="Martijn J."/>
            <person name="Lind A.E."/>
            <person name="van Eijk R."/>
            <person name="Schleper C."/>
            <person name="Guy L."/>
            <person name="Ettema T.J."/>
        </authorList>
    </citation>
    <scope>NUCLEOTIDE SEQUENCE</scope>
</reference>
<protein>
    <submittedName>
        <fullName evidence="2">Uncharacterized protein</fullName>
    </submittedName>
</protein>
<proteinExistence type="predicted"/>
<name>A0A0F9VBY7_9ZZZZ</name>
<feature type="transmembrane region" description="Helical" evidence="1">
    <location>
        <begin position="46"/>
        <end position="71"/>
    </location>
</feature>
<keyword evidence="1" id="KW-0812">Transmembrane</keyword>